<keyword evidence="9 14" id="KW-0808">Transferase</keyword>
<dbReference type="UniPathway" id="UPA00148">
    <property type="reaction ID" value="UER00236"/>
</dbReference>
<dbReference type="GO" id="GO:0043752">
    <property type="term" value="F:adenosylcobinamide kinase activity"/>
    <property type="evidence" value="ECO:0007669"/>
    <property type="project" value="UniProtKB-EC"/>
</dbReference>
<evidence type="ECO:0000313" key="17">
    <source>
        <dbReference type="EMBL" id="PWG63126.1"/>
    </source>
</evidence>
<dbReference type="GO" id="GO:0009236">
    <property type="term" value="P:cobalamin biosynthetic process"/>
    <property type="evidence" value="ECO:0007669"/>
    <property type="project" value="UniProtKB-UniRule"/>
</dbReference>
<evidence type="ECO:0000256" key="7">
    <source>
        <dbReference type="ARBA" id="ARBA00007490"/>
    </source>
</evidence>
<evidence type="ECO:0000256" key="12">
    <source>
        <dbReference type="ARBA" id="ARBA00022840"/>
    </source>
</evidence>
<dbReference type="EC" id="2.7.1.156" evidence="14"/>
<dbReference type="Gene3D" id="3.40.50.300">
    <property type="entry name" value="P-loop containing nucleotide triphosphate hydrolases"/>
    <property type="match status" value="1"/>
</dbReference>
<keyword evidence="10 14" id="KW-0547">Nucleotide-binding</keyword>
<dbReference type="AlphaFoldDB" id="A0A2U2N1R7"/>
<keyword evidence="13 14" id="KW-0342">GTP-binding</keyword>
<comment type="caution">
    <text evidence="17">The sequence shown here is derived from an EMBL/GenBank/DDBJ whole genome shotgun (WGS) entry which is preliminary data.</text>
</comment>
<accession>A0A2U2N1R7</accession>
<dbReference type="PANTHER" id="PTHR34848:SF1">
    <property type="entry name" value="BIFUNCTIONAL ADENOSYLCOBALAMIN BIOSYNTHESIS PROTEIN COBU"/>
    <property type="match status" value="1"/>
</dbReference>
<evidence type="ECO:0000256" key="8">
    <source>
        <dbReference type="ARBA" id="ARBA00022573"/>
    </source>
</evidence>
<comment type="function">
    <text evidence="4 14">Catalyzes ATP-dependent phosphorylation of adenosylcobinamide and addition of GMP to adenosylcobinamide phosphate.</text>
</comment>
<comment type="catalytic activity">
    <reaction evidence="3">
        <text>adenosylcob(III)inamide + GTP = adenosylcob(III)inamide phosphate + GDP + H(+)</text>
        <dbReference type="Rhea" id="RHEA:15765"/>
        <dbReference type="ChEBI" id="CHEBI:2480"/>
        <dbReference type="ChEBI" id="CHEBI:15378"/>
        <dbReference type="ChEBI" id="CHEBI:37565"/>
        <dbReference type="ChEBI" id="CHEBI:58189"/>
        <dbReference type="ChEBI" id="CHEBI:58502"/>
        <dbReference type="EC" id="2.7.1.156"/>
    </reaction>
</comment>
<sequence>MKELILGGVRSGKSRLAEGRAGEGAVTYVATARVGDAEMAARIADHRARRPAHWRTVECGAGLAATLQREAEAGRCLLVDCLTLWLTGLLEQPDALATEPDRLVATLPELPGHVILVGNEVGLGIVPLGEVSRRFVDAAGSLHQRLAGVCDRVTLVAAGLPLTLKGEAS</sequence>
<dbReference type="RefSeq" id="WP_109678626.1">
    <property type="nucleotide sequence ID" value="NZ_CP086615.1"/>
</dbReference>
<feature type="binding site" evidence="16">
    <location>
        <begin position="7"/>
        <end position="14"/>
    </location>
    <ligand>
        <name>GTP</name>
        <dbReference type="ChEBI" id="CHEBI:37565"/>
    </ligand>
</feature>
<comment type="pathway">
    <text evidence="5 14">Cofactor biosynthesis; adenosylcobalamin biosynthesis; adenosylcobalamin from cob(II)yrinate a,c-diamide: step 6/7.</text>
</comment>
<proteinExistence type="inferred from homology"/>
<evidence type="ECO:0000256" key="13">
    <source>
        <dbReference type="ARBA" id="ARBA00023134"/>
    </source>
</evidence>
<feature type="binding site" evidence="16">
    <location>
        <begin position="30"/>
        <end position="32"/>
    </location>
    <ligand>
        <name>GTP</name>
        <dbReference type="ChEBI" id="CHEBI:37565"/>
    </ligand>
</feature>
<comment type="catalytic activity">
    <reaction evidence="1 14">
        <text>adenosylcob(III)inamide + ATP = adenosylcob(III)inamide phosphate + ADP + H(+)</text>
        <dbReference type="Rhea" id="RHEA:15769"/>
        <dbReference type="ChEBI" id="CHEBI:2480"/>
        <dbReference type="ChEBI" id="CHEBI:15378"/>
        <dbReference type="ChEBI" id="CHEBI:30616"/>
        <dbReference type="ChEBI" id="CHEBI:58502"/>
        <dbReference type="ChEBI" id="CHEBI:456216"/>
        <dbReference type="EC" id="2.7.1.156"/>
    </reaction>
</comment>
<dbReference type="InterPro" id="IPR027417">
    <property type="entry name" value="P-loop_NTPase"/>
</dbReference>
<evidence type="ECO:0000313" key="18">
    <source>
        <dbReference type="Proteomes" id="UP000245474"/>
    </source>
</evidence>
<dbReference type="Proteomes" id="UP000245474">
    <property type="component" value="Unassembled WGS sequence"/>
</dbReference>
<dbReference type="GO" id="GO:0005524">
    <property type="term" value="F:ATP binding"/>
    <property type="evidence" value="ECO:0007669"/>
    <property type="project" value="UniProtKB-UniRule"/>
</dbReference>
<evidence type="ECO:0000256" key="3">
    <source>
        <dbReference type="ARBA" id="ARBA00001522"/>
    </source>
</evidence>
<organism evidence="17 18">
    <name type="scientific">Sediminicurvatus halobius</name>
    <dbReference type="NCBI Taxonomy" id="2182432"/>
    <lineage>
        <taxon>Bacteria</taxon>
        <taxon>Pseudomonadati</taxon>
        <taxon>Pseudomonadota</taxon>
        <taxon>Gammaproteobacteria</taxon>
        <taxon>Chromatiales</taxon>
        <taxon>Ectothiorhodospiraceae</taxon>
        <taxon>Sediminicurvatus</taxon>
    </lineage>
</organism>
<feature type="active site" description="GMP-histidine intermediate" evidence="15">
    <location>
        <position position="46"/>
    </location>
</feature>
<feature type="binding site" evidence="16">
    <location>
        <position position="58"/>
    </location>
    <ligand>
        <name>GTP</name>
        <dbReference type="ChEBI" id="CHEBI:37565"/>
    </ligand>
</feature>
<evidence type="ECO:0000256" key="1">
    <source>
        <dbReference type="ARBA" id="ARBA00000312"/>
    </source>
</evidence>
<evidence type="ECO:0000256" key="2">
    <source>
        <dbReference type="ARBA" id="ARBA00000711"/>
    </source>
</evidence>
<evidence type="ECO:0000256" key="10">
    <source>
        <dbReference type="ARBA" id="ARBA00022741"/>
    </source>
</evidence>
<dbReference type="CDD" id="cd00544">
    <property type="entry name" value="CobU"/>
    <property type="match status" value="1"/>
</dbReference>
<keyword evidence="12 14" id="KW-0067">ATP-binding</keyword>
<feature type="binding site" evidence="16">
    <location>
        <position position="80"/>
    </location>
    <ligand>
        <name>GTP</name>
        <dbReference type="ChEBI" id="CHEBI:37565"/>
    </ligand>
</feature>
<dbReference type="GO" id="GO:0008820">
    <property type="term" value="F:cobinamide phosphate guanylyltransferase activity"/>
    <property type="evidence" value="ECO:0007669"/>
    <property type="project" value="UniProtKB-UniRule"/>
</dbReference>
<keyword evidence="11 14" id="KW-0418">Kinase</keyword>
<feature type="binding site" evidence="16">
    <location>
        <begin position="47"/>
        <end position="50"/>
    </location>
    <ligand>
        <name>GTP</name>
        <dbReference type="ChEBI" id="CHEBI:37565"/>
    </ligand>
</feature>
<evidence type="ECO:0000256" key="15">
    <source>
        <dbReference type="PIRSR" id="PIRSR006135-1"/>
    </source>
</evidence>
<evidence type="ECO:0000256" key="4">
    <source>
        <dbReference type="ARBA" id="ARBA00003889"/>
    </source>
</evidence>
<evidence type="ECO:0000256" key="16">
    <source>
        <dbReference type="PIRSR" id="PIRSR006135-2"/>
    </source>
</evidence>
<evidence type="ECO:0000256" key="14">
    <source>
        <dbReference type="PIRNR" id="PIRNR006135"/>
    </source>
</evidence>
<evidence type="ECO:0000256" key="9">
    <source>
        <dbReference type="ARBA" id="ARBA00022679"/>
    </source>
</evidence>
<evidence type="ECO:0000256" key="6">
    <source>
        <dbReference type="ARBA" id="ARBA00005159"/>
    </source>
</evidence>
<dbReference type="PIRSF" id="PIRSF006135">
    <property type="entry name" value="CobU"/>
    <property type="match status" value="1"/>
</dbReference>
<comment type="pathway">
    <text evidence="6 14">Cofactor biosynthesis; adenosylcobalamin biosynthesis; adenosylcobalamin from cob(II)yrinate a,c-diamide: step 5/7.</text>
</comment>
<protein>
    <recommendedName>
        <fullName evidence="14">Bifunctional adenosylcobalamin biosynthesis protein</fullName>
        <ecNumber evidence="14">2.7.1.156</ecNumber>
        <ecNumber evidence="14">2.7.7.62</ecNumber>
    </recommendedName>
</protein>
<dbReference type="Pfam" id="PF02283">
    <property type="entry name" value="CobU"/>
    <property type="match status" value="1"/>
</dbReference>
<gene>
    <name evidence="17" type="ORF">DEM34_09765</name>
</gene>
<reference evidence="17 18" key="1">
    <citation type="submission" date="2018-05" db="EMBL/GenBank/DDBJ databases">
        <title>Spiribacter halobius sp. nov., a moderately halophilic bacterium isolated from marine solar saltern.</title>
        <authorList>
            <person name="Zheng W.-S."/>
            <person name="Lu D.-C."/>
            <person name="Du Z.-J."/>
        </authorList>
    </citation>
    <scope>NUCLEOTIDE SEQUENCE [LARGE SCALE GENOMIC DNA]</scope>
    <source>
        <strain evidence="17 18">E85</strain>
    </source>
</reference>
<dbReference type="OrthoDB" id="9788370at2"/>
<comment type="catalytic activity">
    <reaction evidence="2 14">
        <text>adenosylcob(III)inamide phosphate + GTP + H(+) = adenosylcob(III)inamide-GDP + diphosphate</text>
        <dbReference type="Rhea" id="RHEA:22712"/>
        <dbReference type="ChEBI" id="CHEBI:15378"/>
        <dbReference type="ChEBI" id="CHEBI:33019"/>
        <dbReference type="ChEBI" id="CHEBI:37565"/>
        <dbReference type="ChEBI" id="CHEBI:58502"/>
        <dbReference type="ChEBI" id="CHEBI:60487"/>
        <dbReference type="EC" id="2.7.7.62"/>
    </reaction>
</comment>
<dbReference type="InterPro" id="IPR003203">
    <property type="entry name" value="CobU/CobP"/>
</dbReference>
<dbReference type="NCBIfam" id="NF004469">
    <property type="entry name" value="PRK05800.1"/>
    <property type="match status" value="1"/>
</dbReference>
<dbReference type="EMBL" id="QFFI01000013">
    <property type="protein sequence ID" value="PWG63126.1"/>
    <property type="molecule type" value="Genomic_DNA"/>
</dbReference>
<keyword evidence="18" id="KW-1185">Reference proteome</keyword>
<dbReference type="SUPFAM" id="SSF52540">
    <property type="entry name" value="P-loop containing nucleoside triphosphate hydrolases"/>
    <property type="match status" value="1"/>
</dbReference>
<comment type="similarity">
    <text evidence="7 14">Belongs to the CobU/CobP family.</text>
</comment>
<evidence type="ECO:0000256" key="5">
    <source>
        <dbReference type="ARBA" id="ARBA00004692"/>
    </source>
</evidence>
<dbReference type="PANTHER" id="PTHR34848">
    <property type="match status" value="1"/>
</dbReference>
<name>A0A2U2N1R7_9GAMM</name>
<evidence type="ECO:0000256" key="11">
    <source>
        <dbReference type="ARBA" id="ARBA00022777"/>
    </source>
</evidence>
<dbReference type="GO" id="GO:0005525">
    <property type="term" value="F:GTP binding"/>
    <property type="evidence" value="ECO:0007669"/>
    <property type="project" value="UniProtKB-UniRule"/>
</dbReference>
<keyword evidence="8 14" id="KW-0169">Cobalamin biosynthesis</keyword>
<keyword evidence="17" id="KW-0548">Nucleotidyltransferase</keyword>
<dbReference type="EC" id="2.7.7.62" evidence="14"/>